<dbReference type="GO" id="GO:0035731">
    <property type="term" value="F:dinitrosyl-iron complex binding"/>
    <property type="evidence" value="ECO:0007669"/>
    <property type="project" value="UniProtKB-UniRule"/>
</dbReference>
<dbReference type="HAMAP" id="MF_01479">
    <property type="entry name" value="WhiB"/>
    <property type="match status" value="1"/>
</dbReference>
<accession>A0A0W1KJ89</accession>
<dbReference type="GO" id="GO:0046872">
    <property type="term" value="F:metal ion binding"/>
    <property type="evidence" value="ECO:0007669"/>
    <property type="project" value="UniProtKB-KW"/>
</dbReference>
<keyword evidence="4 11" id="KW-0479">Metal-binding</keyword>
<evidence type="ECO:0000259" key="12">
    <source>
        <dbReference type="PROSITE" id="PS51674"/>
    </source>
</evidence>
<dbReference type="GO" id="GO:0003677">
    <property type="term" value="F:DNA binding"/>
    <property type="evidence" value="ECO:0007669"/>
    <property type="project" value="UniProtKB-UniRule"/>
</dbReference>
<keyword evidence="3 11" id="KW-0004">4Fe-4S</keyword>
<feature type="binding site" evidence="11">
    <location>
        <position position="67"/>
    </location>
    <ligand>
        <name>[4Fe-4S] cluster</name>
        <dbReference type="ChEBI" id="CHEBI:49883"/>
    </ligand>
</feature>
<name>A0A0W1KJ89_9ACTO</name>
<keyword evidence="9 11" id="KW-1015">Disulfide bond</keyword>
<feature type="binding site" evidence="11">
    <location>
        <position position="64"/>
    </location>
    <ligand>
        <name>[4Fe-4S] cluster</name>
        <dbReference type="ChEBI" id="CHEBI:49883"/>
    </ligand>
</feature>
<feature type="binding site" evidence="11">
    <location>
        <position position="73"/>
    </location>
    <ligand>
        <name>[4Fe-4S] cluster</name>
        <dbReference type="ChEBI" id="CHEBI:49883"/>
    </ligand>
</feature>
<evidence type="ECO:0000256" key="9">
    <source>
        <dbReference type="ARBA" id="ARBA00023157"/>
    </source>
</evidence>
<reference evidence="13 14" key="1">
    <citation type="submission" date="2015-11" db="EMBL/GenBank/DDBJ databases">
        <title>Draft Genome Sequence of the Type Strain Trueperella bernardiae LCDC 89-0504T, Isolated from Blood Culture.</title>
        <authorList>
            <person name="Bernier A.-M."/>
            <person name="Bernard K."/>
        </authorList>
    </citation>
    <scope>NUCLEOTIDE SEQUENCE [LARGE SCALE GENOMIC DNA]</scope>
    <source>
        <strain evidence="13 14">LCDC 89-0504</strain>
    </source>
</reference>
<dbReference type="PANTHER" id="PTHR38839">
    <property type="entry name" value="TRANSCRIPTIONAL REGULATOR WHID-RELATED"/>
    <property type="match status" value="1"/>
</dbReference>
<evidence type="ECO:0000256" key="2">
    <source>
        <dbReference type="ARBA" id="ARBA00006597"/>
    </source>
</evidence>
<dbReference type="InterPro" id="IPR003482">
    <property type="entry name" value="Whib"/>
</dbReference>
<comment type="PTM">
    <text evidence="11">The Fe-S cluster can be nitrosylated by nitric oxide (NO).</text>
</comment>
<evidence type="ECO:0000256" key="5">
    <source>
        <dbReference type="ARBA" id="ARBA00023004"/>
    </source>
</evidence>
<feature type="domain" description="4Fe-4S Wbl-type" evidence="12">
    <location>
        <begin position="33"/>
        <end position="97"/>
    </location>
</feature>
<keyword evidence="5 11" id="KW-0408">Iron</keyword>
<dbReference type="GO" id="GO:0051539">
    <property type="term" value="F:4 iron, 4 sulfur cluster binding"/>
    <property type="evidence" value="ECO:0007669"/>
    <property type="project" value="UniProtKB-UniRule"/>
</dbReference>
<evidence type="ECO:0000256" key="6">
    <source>
        <dbReference type="ARBA" id="ARBA00023014"/>
    </source>
</evidence>
<evidence type="ECO:0000313" key="13">
    <source>
        <dbReference type="EMBL" id="KTF03725.1"/>
    </source>
</evidence>
<dbReference type="PROSITE" id="PS51674">
    <property type="entry name" value="4FE4S_WBL"/>
    <property type="match status" value="1"/>
</dbReference>
<comment type="similarity">
    <text evidence="2 11">Belongs to the WhiB family.</text>
</comment>
<evidence type="ECO:0000256" key="11">
    <source>
        <dbReference type="HAMAP-Rule" id="MF_01479"/>
    </source>
</evidence>
<dbReference type="GO" id="GO:0005737">
    <property type="term" value="C:cytoplasm"/>
    <property type="evidence" value="ECO:0007669"/>
    <property type="project" value="UniProtKB-SubCell"/>
</dbReference>
<dbReference type="OrthoDB" id="4954884at2"/>
<evidence type="ECO:0000256" key="4">
    <source>
        <dbReference type="ARBA" id="ARBA00022723"/>
    </source>
</evidence>
<evidence type="ECO:0000256" key="10">
    <source>
        <dbReference type="ARBA" id="ARBA00023163"/>
    </source>
</evidence>
<feature type="binding site" evidence="11">
    <location>
        <position position="34"/>
    </location>
    <ligand>
        <name>[4Fe-4S] cluster</name>
        <dbReference type="ChEBI" id="CHEBI:49883"/>
    </ligand>
</feature>
<keyword evidence="10 11" id="KW-0804">Transcription</keyword>
<dbReference type="InterPro" id="IPR034768">
    <property type="entry name" value="4FE4S_WBL"/>
</dbReference>
<evidence type="ECO:0000313" key="14">
    <source>
        <dbReference type="Proteomes" id="UP000054404"/>
    </source>
</evidence>
<dbReference type="RefSeq" id="WP_082661203.1">
    <property type="nucleotide sequence ID" value="NZ_JASPDQ010000006.1"/>
</dbReference>
<gene>
    <name evidence="13" type="primary">whiB3</name>
    <name evidence="11" type="synonym">whiB</name>
    <name evidence="13" type="ORF">AQZ59_01324</name>
</gene>
<comment type="function">
    <text evidence="11">Acts as a transcriptional regulator. Probably redox-responsive. The apo- but not holo-form probably binds DNA.</text>
</comment>
<dbReference type="GO" id="GO:0047134">
    <property type="term" value="F:protein-disulfide reductase [NAD(P)H] activity"/>
    <property type="evidence" value="ECO:0007669"/>
    <property type="project" value="TreeGrafter"/>
</dbReference>
<dbReference type="Proteomes" id="UP000054404">
    <property type="component" value="Unassembled WGS sequence"/>
</dbReference>
<evidence type="ECO:0000256" key="7">
    <source>
        <dbReference type="ARBA" id="ARBA00023015"/>
    </source>
</evidence>
<keyword evidence="11" id="KW-0963">Cytoplasm</keyword>
<protein>
    <recommendedName>
        <fullName evidence="11">Transcriptional regulator WhiB</fullName>
    </recommendedName>
</protein>
<dbReference type="EMBL" id="LNIZ01000006">
    <property type="protein sequence ID" value="KTF03725.1"/>
    <property type="molecule type" value="Genomic_DNA"/>
</dbReference>
<keyword evidence="6 11" id="KW-0411">Iron-sulfur</keyword>
<dbReference type="Pfam" id="PF02467">
    <property type="entry name" value="Whib"/>
    <property type="match status" value="1"/>
</dbReference>
<keyword evidence="7 11" id="KW-0805">Transcription regulation</keyword>
<evidence type="ECO:0000256" key="3">
    <source>
        <dbReference type="ARBA" id="ARBA00022485"/>
    </source>
</evidence>
<dbReference type="PATRIC" id="fig|59561.3.peg.1318"/>
<comment type="subcellular location">
    <subcellularLocation>
        <location evidence="1 11">Cytoplasm</location>
    </subcellularLocation>
</comment>
<keyword evidence="14" id="KW-1185">Reference proteome</keyword>
<dbReference type="GO" id="GO:0045892">
    <property type="term" value="P:negative regulation of DNA-templated transcription"/>
    <property type="evidence" value="ECO:0007669"/>
    <property type="project" value="TreeGrafter"/>
</dbReference>
<evidence type="ECO:0000256" key="1">
    <source>
        <dbReference type="ARBA" id="ARBA00004496"/>
    </source>
</evidence>
<comment type="cofactor">
    <cofactor evidence="11">
        <name>[4Fe-4S] cluster</name>
        <dbReference type="ChEBI" id="CHEBI:49883"/>
    </cofactor>
    <text evidence="11">Binds 1 [4Fe-4S] cluster per subunit. Following nitrosylation of the [4Fe-4S] cluster binds 1 [4Fe-8(NO)] cluster per subunit.</text>
</comment>
<keyword evidence="8 11" id="KW-0238">DNA-binding</keyword>
<dbReference type="AlphaFoldDB" id="A0A0W1KJ89"/>
<dbReference type="GO" id="GO:0045454">
    <property type="term" value="P:cell redox homeostasis"/>
    <property type="evidence" value="ECO:0007669"/>
    <property type="project" value="TreeGrafter"/>
</dbReference>
<sequence length="108" mass="12584">MALSDSKEVNVVARIKDVQGALVDYWDWQALGSCNTMDPEFFFHPEGERGGPRRRRIERAKRICQTCPVLDECREYALSHNEPYGVWGGLSEEERNRLSRQRRRSRAS</sequence>
<proteinExistence type="inferred from homology"/>
<comment type="PTM">
    <text evidence="11">Upon Fe-S cluster removal intramolecular disulfide bonds are formed.</text>
</comment>
<organism evidence="13 14">
    <name type="scientific">Trueperella bernardiae</name>
    <dbReference type="NCBI Taxonomy" id="59561"/>
    <lineage>
        <taxon>Bacteria</taxon>
        <taxon>Bacillati</taxon>
        <taxon>Actinomycetota</taxon>
        <taxon>Actinomycetes</taxon>
        <taxon>Actinomycetales</taxon>
        <taxon>Actinomycetaceae</taxon>
        <taxon>Trueperella</taxon>
    </lineage>
</organism>
<dbReference type="STRING" id="59561.AQZ59_01324"/>
<evidence type="ECO:0000256" key="8">
    <source>
        <dbReference type="ARBA" id="ARBA00023125"/>
    </source>
</evidence>
<comment type="caution">
    <text evidence="13">The sequence shown here is derived from an EMBL/GenBank/DDBJ whole genome shotgun (WGS) entry which is preliminary data.</text>
</comment>